<dbReference type="OrthoDB" id="10254418at2759"/>
<evidence type="ECO:0000313" key="9">
    <source>
        <dbReference type="EMBL" id="KAF4513238.1"/>
    </source>
</evidence>
<organism evidence="9 10">
    <name type="scientific">Ophiocordyceps sinensis</name>
    <dbReference type="NCBI Taxonomy" id="72228"/>
    <lineage>
        <taxon>Eukaryota</taxon>
        <taxon>Fungi</taxon>
        <taxon>Dikarya</taxon>
        <taxon>Ascomycota</taxon>
        <taxon>Pezizomycotina</taxon>
        <taxon>Sordariomycetes</taxon>
        <taxon>Hypocreomycetidae</taxon>
        <taxon>Hypocreales</taxon>
        <taxon>Ophiocordycipitaceae</taxon>
        <taxon>Ophiocordyceps</taxon>
    </lineage>
</organism>
<evidence type="ECO:0000256" key="7">
    <source>
        <dbReference type="ARBA" id="ARBA00023136"/>
    </source>
</evidence>
<accession>A0A8H4PZR2</accession>
<dbReference type="AlphaFoldDB" id="A0A8H4PZR2"/>
<evidence type="ECO:0000256" key="6">
    <source>
        <dbReference type="ARBA" id="ARBA00022989"/>
    </source>
</evidence>
<dbReference type="Pfam" id="PF04143">
    <property type="entry name" value="Sulf_transp"/>
    <property type="match status" value="1"/>
</dbReference>
<feature type="transmembrane region" description="Helical" evidence="8">
    <location>
        <begin position="34"/>
        <end position="53"/>
    </location>
</feature>
<sequence length="328" mass="33014">MALVASGIVFGAAMTAAGFHDPSLVVGQMKVENWHMVQTFMAATASSALIYAVAERLGHIKLPPKSSSPLGLFAAYDGNIIGGALLGAGVALSGSCPGSLYAQLGAGVRSAFYTLGGAVVGGIVWAGFLGDVVQRRRRRANVSPEPHAVHEHLGLSRPTALLLFQAFCLASVALTARYAPPSADVKLTGAVAGLLIGLAQLVSVVTRRAMLGASGSFQEAGRVLLEVAGASRVGAKLGRYQNLIFASGVTAGAWGILKAVPSLASDPVTELPPLLATAGGVLMAIGATMAGGCTSGHGISGMSLLSTSSFITIASMFAAGAVVAPLVY</sequence>
<feature type="transmembrane region" description="Helical" evidence="8">
    <location>
        <begin position="242"/>
        <end position="261"/>
    </location>
</feature>
<name>A0A8H4PZR2_9HYPO</name>
<comment type="subcellular location">
    <subcellularLocation>
        <location evidence="1">Cell inner membrane</location>
        <topology evidence="1">Multi-pass membrane protein</topology>
    </subcellularLocation>
</comment>
<evidence type="ECO:0000256" key="2">
    <source>
        <dbReference type="ARBA" id="ARBA00022448"/>
    </source>
</evidence>
<evidence type="ECO:0000256" key="5">
    <source>
        <dbReference type="ARBA" id="ARBA00022692"/>
    </source>
</evidence>
<keyword evidence="10" id="KW-1185">Reference proteome</keyword>
<dbReference type="EMBL" id="JAAVMX010000001">
    <property type="protein sequence ID" value="KAF4513238.1"/>
    <property type="molecule type" value="Genomic_DNA"/>
</dbReference>
<evidence type="ECO:0000256" key="3">
    <source>
        <dbReference type="ARBA" id="ARBA00022475"/>
    </source>
</evidence>
<dbReference type="PANTHER" id="PTHR30574">
    <property type="entry name" value="INNER MEMBRANE PROTEIN YEDE"/>
    <property type="match status" value="1"/>
</dbReference>
<keyword evidence="7 8" id="KW-0472">Membrane</keyword>
<gene>
    <name evidence="9" type="ORF">G6O67_000536</name>
</gene>
<evidence type="ECO:0000256" key="4">
    <source>
        <dbReference type="ARBA" id="ARBA00022519"/>
    </source>
</evidence>
<keyword evidence="4" id="KW-0997">Cell inner membrane</keyword>
<feature type="transmembrane region" description="Helical" evidence="8">
    <location>
        <begin position="304"/>
        <end position="327"/>
    </location>
</feature>
<dbReference type="PANTHER" id="PTHR30574:SF1">
    <property type="entry name" value="SULPHUR TRANSPORT DOMAIN-CONTAINING PROTEIN"/>
    <property type="match status" value="1"/>
</dbReference>
<evidence type="ECO:0000313" key="10">
    <source>
        <dbReference type="Proteomes" id="UP000557566"/>
    </source>
</evidence>
<evidence type="ECO:0000256" key="1">
    <source>
        <dbReference type="ARBA" id="ARBA00004429"/>
    </source>
</evidence>
<feature type="transmembrane region" description="Helical" evidence="8">
    <location>
        <begin position="273"/>
        <end position="292"/>
    </location>
</feature>
<evidence type="ECO:0000256" key="8">
    <source>
        <dbReference type="SAM" id="Phobius"/>
    </source>
</evidence>
<keyword evidence="3" id="KW-1003">Cell membrane</keyword>
<feature type="transmembrane region" description="Helical" evidence="8">
    <location>
        <begin position="112"/>
        <end position="133"/>
    </location>
</feature>
<feature type="transmembrane region" description="Helical" evidence="8">
    <location>
        <begin position="73"/>
        <end position="92"/>
    </location>
</feature>
<dbReference type="InterPro" id="IPR007272">
    <property type="entry name" value="Sulf_transp_TsuA/YedE"/>
</dbReference>
<proteinExistence type="predicted"/>
<dbReference type="Proteomes" id="UP000557566">
    <property type="component" value="Unassembled WGS sequence"/>
</dbReference>
<keyword evidence="2" id="KW-0813">Transport</keyword>
<evidence type="ECO:0008006" key="11">
    <source>
        <dbReference type="Google" id="ProtNLM"/>
    </source>
</evidence>
<keyword evidence="5 8" id="KW-0812">Transmembrane</keyword>
<comment type="caution">
    <text evidence="9">The sequence shown here is derived from an EMBL/GenBank/DDBJ whole genome shotgun (WGS) entry which is preliminary data.</text>
</comment>
<protein>
    <recommendedName>
        <fullName evidence="11">YeeE/YedE family protein</fullName>
    </recommendedName>
</protein>
<keyword evidence="6 8" id="KW-1133">Transmembrane helix</keyword>
<reference evidence="9 10" key="1">
    <citation type="journal article" date="2020" name="Genome Biol. Evol.">
        <title>A new high-quality draft genome assembly of the Chinese cordyceps Ophiocordyceps sinensis.</title>
        <authorList>
            <person name="Shu R."/>
            <person name="Zhang J."/>
            <person name="Meng Q."/>
            <person name="Zhang H."/>
            <person name="Zhou G."/>
            <person name="Li M."/>
            <person name="Wu P."/>
            <person name="Zhao Y."/>
            <person name="Chen C."/>
            <person name="Qin Q."/>
        </authorList>
    </citation>
    <scope>NUCLEOTIDE SEQUENCE [LARGE SCALE GENOMIC DNA]</scope>
    <source>
        <strain evidence="9 10">IOZ07</strain>
    </source>
</reference>
<dbReference type="GO" id="GO:0005886">
    <property type="term" value="C:plasma membrane"/>
    <property type="evidence" value="ECO:0007669"/>
    <property type="project" value="UniProtKB-SubCell"/>
</dbReference>